<proteinExistence type="predicted"/>
<name>A0ABQ5DP65_9ASTR</name>
<dbReference type="Proteomes" id="UP001151760">
    <property type="component" value="Unassembled WGS sequence"/>
</dbReference>
<organism evidence="1 2">
    <name type="scientific">Tanacetum coccineum</name>
    <dbReference type="NCBI Taxonomy" id="301880"/>
    <lineage>
        <taxon>Eukaryota</taxon>
        <taxon>Viridiplantae</taxon>
        <taxon>Streptophyta</taxon>
        <taxon>Embryophyta</taxon>
        <taxon>Tracheophyta</taxon>
        <taxon>Spermatophyta</taxon>
        <taxon>Magnoliopsida</taxon>
        <taxon>eudicotyledons</taxon>
        <taxon>Gunneridae</taxon>
        <taxon>Pentapetalae</taxon>
        <taxon>asterids</taxon>
        <taxon>campanulids</taxon>
        <taxon>Asterales</taxon>
        <taxon>Asteraceae</taxon>
        <taxon>Asteroideae</taxon>
        <taxon>Anthemideae</taxon>
        <taxon>Anthemidinae</taxon>
        <taxon>Tanacetum</taxon>
    </lineage>
</organism>
<gene>
    <name evidence="1" type="ORF">Tco_0940860</name>
</gene>
<evidence type="ECO:0000313" key="1">
    <source>
        <dbReference type="EMBL" id="GJT40995.1"/>
    </source>
</evidence>
<accession>A0ABQ5DP65</accession>
<dbReference type="EMBL" id="BQNB010015522">
    <property type="protein sequence ID" value="GJT40995.1"/>
    <property type="molecule type" value="Genomic_DNA"/>
</dbReference>
<keyword evidence="2" id="KW-1185">Reference proteome</keyword>
<evidence type="ECO:0000313" key="2">
    <source>
        <dbReference type="Proteomes" id="UP001151760"/>
    </source>
</evidence>
<reference evidence="1" key="2">
    <citation type="submission" date="2022-01" db="EMBL/GenBank/DDBJ databases">
        <authorList>
            <person name="Yamashiro T."/>
            <person name="Shiraishi A."/>
            <person name="Satake H."/>
            <person name="Nakayama K."/>
        </authorList>
    </citation>
    <scope>NUCLEOTIDE SEQUENCE</scope>
</reference>
<reference evidence="1" key="1">
    <citation type="journal article" date="2022" name="Int. J. Mol. Sci.">
        <title>Draft Genome of Tanacetum Coccineum: Genomic Comparison of Closely Related Tanacetum-Family Plants.</title>
        <authorList>
            <person name="Yamashiro T."/>
            <person name="Shiraishi A."/>
            <person name="Nakayama K."/>
            <person name="Satake H."/>
        </authorList>
    </citation>
    <scope>NUCLEOTIDE SEQUENCE</scope>
</reference>
<protein>
    <submittedName>
        <fullName evidence="1">Uncharacterized protein</fullName>
    </submittedName>
</protein>
<sequence>MLGWRWWCDEVMVVRRCGGGAAEVMDGGDDIGVVDVVVVAWWCCRGRRWCGEGRRQWPDVDRKKVTMVEMVDRGRSGPVERVVVVGCGGWPTATVSRNPVTALELGRRGGGDMCVARRVRTFRETISPEYCSSYRRGSGGYA</sequence>
<comment type="caution">
    <text evidence="1">The sequence shown here is derived from an EMBL/GenBank/DDBJ whole genome shotgun (WGS) entry which is preliminary data.</text>
</comment>